<dbReference type="Proteomes" id="UP000075411">
    <property type="component" value="Unassembled WGS sequence"/>
</dbReference>
<organism evidence="4 5">
    <name type="scientific">Acetobacter tropicalis</name>
    <dbReference type="NCBI Taxonomy" id="104102"/>
    <lineage>
        <taxon>Bacteria</taxon>
        <taxon>Pseudomonadati</taxon>
        <taxon>Pseudomonadota</taxon>
        <taxon>Alphaproteobacteria</taxon>
        <taxon>Acetobacterales</taxon>
        <taxon>Acetobacteraceae</taxon>
        <taxon>Acetobacter</taxon>
    </lineage>
</organism>
<protein>
    <submittedName>
        <fullName evidence="4">GNAT family acetyltransferase</fullName>
    </submittedName>
</protein>
<dbReference type="GO" id="GO:0016747">
    <property type="term" value="F:acyltransferase activity, transferring groups other than amino-acyl groups"/>
    <property type="evidence" value="ECO:0007669"/>
    <property type="project" value="InterPro"/>
</dbReference>
<accession>A0A149U8G3</accession>
<sequence length="156" mass="17361">MTHEIRLATPEDLSAVETIVRHAYSPYVSRIGRKPGPMLDNYASLIHSGRVHVAVHDGTVQGILVLLRETDAMLLDNVAVAPAAQGLGIGRRLLEFAENTASEAGFSHIRLYTNEAMTENLSLYQRIGYAETHRAEEKGLRRVYMVKTLPKRPRSP</sequence>
<dbReference type="EMBL" id="LHZT01000039">
    <property type="protein sequence ID" value="KXV61728.1"/>
    <property type="molecule type" value="Genomic_DNA"/>
</dbReference>
<dbReference type="InterPro" id="IPR000182">
    <property type="entry name" value="GNAT_dom"/>
</dbReference>
<feature type="domain" description="N-acetyltransferase" evidence="3">
    <location>
        <begin position="3"/>
        <end position="150"/>
    </location>
</feature>
<dbReference type="PANTHER" id="PTHR43877:SF2">
    <property type="entry name" value="AMINOALKYLPHOSPHONATE N-ACETYLTRANSFERASE-RELATED"/>
    <property type="match status" value="1"/>
</dbReference>
<dbReference type="CDD" id="cd04301">
    <property type="entry name" value="NAT_SF"/>
    <property type="match status" value="1"/>
</dbReference>
<comment type="caution">
    <text evidence="4">The sequence shown here is derived from an EMBL/GenBank/DDBJ whole genome shotgun (WGS) entry which is preliminary data.</text>
</comment>
<dbReference type="SUPFAM" id="SSF55729">
    <property type="entry name" value="Acyl-CoA N-acyltransferases (Nat)"/>
    <property type="match status" value="1"/>
</dbReference>
<proteinExistence type="predicted"/>
<dbReference type="RefSeq" id="WP_061487115.1">
    <property type="nucleotide sequence ID" value="NZ_LHZT01000039.1"/>
</dbReference>
<dbReference type="AlphaFoldDB" id="A0A149U8G3"/>
<dbReference type="InterPro" id="IPR016181">
    <property type="entry name" value="Acyl_CoA_acyltransferase"/>
</dbReference>
<dbReference type="Pfam" id="PF13508">
    <property type="entry name" value="Acetyltransf_7"/>
    <property type="match status" value="1"/>
</dbReference>
<evidence type="ECO:0000259" key="3">
    <source>
        <dbReference type="PROSITE" id="PS51186"/>
    </source>
</evidence>
<dbReference type="Gene3D" id="3.40.630.30">
    <property type="match status" value="1"/>
</dbReference>
<reference evidence="4 5" key="1">
    <citation type="submission" date="2015-06" db="EMBL/GenBank/DDBJ databases">
        <title>Improved classification and identification of acetic acid bacteria using matrix-assisted laser desorption/ionization time-of-flight mass spectrometry; Gluconobacter nephelii and Gluconobacter uchimurae are later heterotypic synonyms of Gluconobacter japonicus and Gluconobacter oxydans, respectively.</title>
        <authorList>
            <person name="Li L."/>
            <person name="Cleenwerck I."/>
            <person name="De Vuyst L."/>
            <person name="Vandamme P."/>
        </authorList>
    </citation>
    <scope>NUCLEOTIDE SEQUENCE [LARGE SCALE GENOMIC DNA]</scope>
    <source>
        <strain evidence="4 5">LMG 1663</strain>
    </source>
</reference>
<dbReference type="PROSITE" id="PS51186">
    <property type="entry name" value="GNAT"/>
    <property type="match status" value="1"/>
</dbReference>
<gene>
    <name evidence="4" type="ORF">AD947_00280</name>
</gene>
<keyword evidence="1 4" id="KW-0808">Transferase</keyword>
<dbReference type="PATRIC" id="fig|104102.12.peg.126"/>
<keyword evidence="2" id="KW-0012">Acyltransferase</keyword>
<dbReference type="InterPro" id="IPR050832">
    <property type="entry name" value="Bact_Acetyltransf"/>
</dbReference>
<evidence type="ECO:0000256" key="2">
    <source>
        <dbReference type="ARBA" id="ARBA00023315"/>
    </source>
</evidence>
<dbReference type="OrthoDB" id="281808at2"/>
<dbReference type="PANTHER" id="PTHR43877">
    <property type="entry name" value="AMINOALKYLPHOSPHONATE N-ACETYLTRANSFERASE-RELATED-RELATED"/>
    <property type="match status" value="1"/>
</dbReference>
<name>A0A149U8G3_9PROT</name>
<evidence type="ECO:0000313" key="4">
    <source>
        <dbReference type="EMBL" id="KXV61728.1"/>
    </source>
</evidence>
<evidence type="ECO:0000256" key="1">
    <source>
        <dbReference type="ARBA" id="ARBA00022679"/>
    </source>
</evidence>
<evidence type="ECO:0000313" key="5">
    <source>
        <dbReference type="Proteomes" id="UP000075411"/>
    </source>
</evidence>